<dbReference type="EMBL" id="KV425583">
    <property type="protein sequence ID" value="KZT23652.1"/>
    <property type="molecule type" value="Genomic_DNA"/>
</dbReference>
<dbReference type="InterPro" id="IPR005793">
    <property type="entry name" value="Formyl_trans_C"/>
</dbReference>
<dbReference type="InterPro" id="IPR036477">
    <property type="entry name" value="Formyl_transf_N_sf"/>
</dbReference>
<dbReference type="PANTHER" id="PTHR11138">
    <property type="entry name" value="METHIONYL-TRNA FORMYLTRANSFERASE"/>
    <property type="match status" value="1"/>
</dbReference>
<dbReference type="STRING" id="1314782.A0A165RDB0"/>
<dbReference type="EC" id="2.1.2.9" evidence="2"/>
<dbReference type="InterPro" id="IPR041711">
    <property type="entry name" value="Met-tRNA-FMT_N"/>
</dbReference>
<evidence type="ECO:0000256" key="1">
    <source>
        <dbReference type="ARBA" id="ARBA00010699"/>
    </source>
</evidence>
<comment type="similarity">
    <text evidence="1">Belongs to the Fmt family.</text>
</comment>
<protein>
    <recommendedName>
        <fullName evidence="2">methionyl-tRNA formyltransferase</fullName>
        <ecNumber evidence="2">2.1.2.9</ecNumber>
    </recommendedName>
</protein>
<sequence length="378" mass="42248">MSNLLVKCIKGRHTRGGLKAIGKPCRYIQQAAGLEPFRILFLGRDEFSCIVLEELHNAKDVWQELAIVTTRDEKVGRRGSQLSVSPLKTLAQSIDLPVHTIPRRKTDFRYWRPPPPFLDPHPSHVILTASFGRILSKRLLQYFDPPRRLNVHPSLLPLYRGPAPIQHTLLDNRRETGVCIIQMEQLSKGIDTGGIWGWRRFPVPEDATFATLRDAAGREGGQLLVTVLRDMLAGKATQVPQTSLGLAESVSHAPMITLEDAIVDFSVSAADIVRRHRAISHQKTLTTFLPTSKTLQLHTPFVYTSDASSLPRVLGAAIYDGETGSLLIRCAGDTVLSVPKVKQQDRAMLDAKNWWNGWKSHCGKDWQGFVVFSRSQSE</sequence>
<dbReference type="SUPFAM" id="SSF50486">
    <property type="entry name" value="FMT C-terminal domain-like"/>
    <property type="match status" value="1"/>
</dbReference>
<dbReference type="GO" id="GO:0004479">
    <property type="term" value="F:methionyl-tRNA formyltransferase activity"/>
    <property type="evidence" value="ECO:0007669"/>
    <property type="project" value="UniProtKB-EC"/>
</dbReference>
<dbReference type="Gene3D" id="3.40.50.12230">
    <property type="match status" value="1"/>
</dbReference>
<evidence type="ECO:0000313" key="7">
    <source>
        <dbReference type="EMBL" id="KZT23652.1"/>
    </source>
</evidence>
<dbReference type="FunCoup" id="A0A165RDB0">
    <property type="interactions" value="243"/>
</dbReference>
<reference evidence="7 8" key="1">
    <citation type="journal article" date="2016" name="Mol. Biol. Evol.">
        <title>Comparative Genomics of Early-Diverging Mushroom-Forming Fungi Provides Insights into the Origins of Lignocellulose Decay Capabilities.</title>
        <authorList>
            <person name="Nagy L.G."/>
            <person name="Riley R."/>
            <person name="Tritt A."/>
            <person name="Adam C."/>
            <person name="Daum C."/>
            <person name="Floudas D."/>
            <person name="Sun H."/>
            <person name="Yadav J.S."/>
            <person name="Pangilinan J."/>
            <person name="Larsson K.H."/>
            <person name="Matsuura K."/>
            <person name="Barry K."/>
            <person name="Labutti K."/>
            <person name="Kuo R."/>
            <person name="Ohm R.A."/>
            <person name="Bhattacharya S.S."/>
            <person name="Shirouzu T."/>
            <person name="Yoshinaga Y."/>
            <person name="Martin F.M."/>
            <person name="Grigoriev I.V."/>
            <person name="Hibbett D.S."/>
        </authorList>
    </citation>
    <scope>NUCLEOTIDE SEQUENCE [LARGE SCALE GENOMIC DNA]</scope>
    <source>
        <strain evidence="7 8">HHB14362 ss-1</strain>
    </source>
</reference>
<dbReference type="InParanoid" id="A0A165RDB0"/>
<dbReference type="InterPro" id="IPR011034">
    <property type="entry name" value="Formyl_transferase-like_C_sf"/>
</dbReference>
<feature type="domain" description="Formyl transferase C-terminal" evidence="6">
    <location>
        <begin position="256"/>
        <end position="357"/>
    </location>
</feature>
<dbReference type="Proteomes" id="UP000076761">
    <property type="component" value="Unassembled WGS sequence"/>
</dbReference>
<evidence type="ECO:0000256" key="3">
    <source>
        <dbReference type="ARBA" id="ARBA00022679"/>
    </source>
</evidence>
<keyword evidence="3 7" id="KW-0808">Transferase</keyword>
<proteinExistence type="inferred from homology"/>
<dbReference type="InterPro" id="IPR002376">
    <property type="entry name" value="Formyl_transf_N"/>
</dbReference>
<dbReference type="Pfam" id="PF02911">
    <property type="entry name" value="Formyl_trans_C"/>
    <property type="match status" value="1"/>
</dbReference>
<gene>
    <name evidence="7" type="ORF">NEOLEDRAFT_1095735</name>
</gene>
<dbReference type="PANTHER" id="PTHR11138:SF5">
    <property type="entry name" value="METHIONYL-TRNA FORMYLTRANSFERASE, MITOCHONDRIAL"/>
    <property type="match status" value="1"/>
</dbReference>
<dbReference type="CDD" id="cd08646">
    <property type="entry name" value="FMT_core_Met-tRNA-FMT_N"/>
    <property type="match status" value="1"/>
</dbReference>
<dbReference type="OrthoDB" id="10268103at2759"/>
<dbReference type="SUPFAM" id="SSF53328">
    <property type="entry name" value="Formyltransferase"/>
    <property type="match status" value="1"/>
</dbReference>
<evidence type="ECO:0000256" key="2">
    <source>
        <dbReference type="ARBA" id="ARBA00012261"/>
    </source>
</evidence>
<dbReference type="AlphaFoldDB" id="A0A165RDB0"/>
<dbReference type="GO" id="GO:0005739">
    <property type="term" value="C:mitochondrion"/>
    <property type="evidence" value="ECO:0007669"/>
    <property type="project" value="TreeGrafter"/>
</dbReference>
<accession>A0A165RDB0</accession>
<evidence type="ECO:0000259" key="6">
    <source>
        <dbReference type="Pfam" id="PF02911"/>
    </source>
</evidence>
<dbReference type="Pfam" id="PF00551">
    <property type="entry name" value="Formyl_trans_N"/>
    <property type="match status" value="1"/>
</dbReference>
<name>A0A165RDB0_9AGAM</name>
<evidence type="ECO:0000313" key="8">
    <source>
        <dbReference type="Proteomes" id="UP000076761"/>
    </source>
</evidence>
<keyword evidence="4" id="KW-0648">Protein biosynthesis</keyword>
<organism evidence="7 8">
    <name type="scientific">Neolentinus lepideus HHB14362 ss-1</name>
    <dbReference type="NCBI Taxonomy" id="1314782"/>
    <lineage>
        <taxon>Eukaryota</taxon>
        <taxon>Fungi</taxon>
        <taxon>Dikarya</taxon>
        <taxon>Basidiomycota</taxon>
        <taxon>Agaricomycotina</taxon>
        <taxon>Agaricomycetes</taxon>
        <taxon>Gloeophyllales</taxon>
        <taxon>Gloeophyllaceae</taxon>
        <taxon>Neolentinus</taxon>
    </lineage>
</organism>
<feature type="domain" description="Formyl transferase N-terminal" evidence="5">
    <location>
        <begin position="64"/>
        <end position="228"/>
    </location>
</feature>
<evidence type="ECO:0000259" key="5">
    <source>
        <dbReference type="Pfam" id="PF00551"/>
    </source>
</evidence>
<evidence type="ECO:0000256" key="4">
    <source>
        <dbReference type="ARBA" id="ARBA00022917"/>
    </source>
</evidence>
<keyword evidence="8" id="KW-1185">Reference proteome</keyword>